<dbReference type="EMBL" id="JAHLQK010000004">
    <property type="protein sequence ID" value="MBU5677067.1"/>
    <property type="molecule type" value="Genomic_DNA"/>
</dbReference>
<dbReference type="InterPro" id="IPR006748">
    <property type="entry name" value="NH2Glyco/OHUrea_AB-resist_kin"/>
</dbReference>
<protein>
    <recommendedName>
        <fullName evidence="3">Streptomycin 6-kinase</fullName>
    </recommendedName>
</protein>
<keyword evidence="2" id="KW-1185">Reference proteome</keyword>
<proteinExistence type="predicted"/>
<accession>A0ABS6G3L2</accession>
<comment type="caution">
    <text evidence="1">The sequence shown here is derived from an EMBL/GenBank/DDBJ whole genome shotgun (WGS) entry which is preliminary data.</text>
</comment>
<dbReference type="Pfam" id="PF04655">
    <property type="entry name" value="APH_6_hur"/>
    <property type="match status" value="1"/>
</dbReference>
<sequence>MISQFQDTVIDVYGKEGKKFLYRLPELLKSCASKWSLTEINEFDNLSYNYVARAISGTNQEVVLKIGIQSKEFLSEVEALKLYAGQGCVRLLDYDKNLGAMLLERLTPGSLLSTLKDDDQATLVAAKLMSRIKIKEPKEHKFKSLMYWAKDLENLRKHFGNGMEPFSEDLLERAEINYYYLVDSTEENMLLHGDLHHDNILSTNTSWKAIDPKGVVGDPVFEPVNYMRNYLLRTNNPKETLARRIHVFSKELGYDKQRLISWGVAHSVLSALWSYEDHGEIPKETLICARLFRDMEEGIC</sequence>
<evidence type="ECO:0000313" key="1">
    <source>
        <dbReference type="EMBL" id="MBU5677067.1"/>
    </source>
</evidence>
<dbReference type="Proteomes" id="UP000779508">
    <property type="component" value="Unassembled WGS sequence"/>
</dbReference>
<gene>
    <name evidence="1" type="ORF">KQI88_11660</name>
</gene>
<reference evidence="1 2" key="1">
    <citation type="submission" date="2021-06" db="EMBL/GenBank/DDBJ databases">
        <authorList>
            <person name="Sun Q."/>
            <person name="Li D."/>
        </authorList>
    </citation>
    <scope>NUCLEOTIDE SEQUENCE [LARGE SCALE GENOMIC DNA]</scope>
    <source>
        <strain evidence="1 2">MSJ-5</strain>
    </source>
</reference>
<evidence type="ECO:0000313" key="2">
    <source>
        <dbReference type="Proteomes" id="UP000779508"/>
    </source>
</evidence>
<name>A0ABS6G3L2_9FIRM</name>
<organism evidence="1 2">
    <name type="scientific">Alkaliphilus flagellatus</name>
    <dbReference type="NCBI Taxonomy" id="2841507"/>
    <lineage>
        <taxon>Bacteria</taxon>
        <taxon>Bacillati</taxon>
        <taxon>Bacillota</taxon>
        <taxon>Clostridia</taxon>
        <taxon>Peptostreptococcales</taxon>
        <taxon>Natronincolaceae</taxon>
        <taxon>Alkaliphilus</taxon>
    </lineage>
</organism>
<evidence type="ECO:0008006" key="3">
    <source>
        <dbReference type="Google" id="ProtNLM"/>
    </source>
</evidence>
<dbReference type="RefSeq" id="WP_216417499.1">
    <property type="nucleotide sequence ID" value="NZ_JAHLQK010000004.1"/>
</dbReference>